<reference evidence="8 9" key="1">
    <citation type="journal article" date="2021" name="Nat. Plants">
        <title>The Taxus genome provides insights into paclitaxel biosynthesis.</title>
        <authorList>
            <person name="Xiong X."/>
            <person name="Gou J."/>
            <person name="Liao Q."/>
            <person name="Li Y."/>
            <person name="Zhou Q."/>
            <person name="Bi G."/>
            <person name="Li C."/>
            <person name="Du R."/>
            <person name="Wang X."/>
            <person name="Sun T."/>
            <person name="Guo L."/>
            <person name="Liang H."/>
            <person name="Lu P."/>
            <person name="Wu Y."/>
            <person name="Zhang Z."/>
            <person name="Ro D.K."/>
            <person name="Shang Y."/>
            <person name="Huang S."/>
            <person name="Yan J."/>
        </authorList>
    </citation>
    <scope>NUCLEOTIDE SEQUENCE [LARGE SCALE GENOMIC DNA]</scope>
    <source>
        <strain evidence="8">Ta-2019</strain>
    </source>
</reference>
<evidence type="ECO:0000256" key="2">
    <source>
        <dbReference type="ARBA" id="ARBA00007965"/>
    </source>
</evidence>
<comment type="caution">
    <text evidence="8">The sequence shown here is derived from an EMBL/GenBank/DDBJ whole genome shotgun (WGS) entry which is preliminary data.</text>
</comment>
<feature type="transmembrane region" description="Helical" evidence="7">
    <location>
        <begin position="35"/>
        <end position="52"/>
    </location>
</feature>
<evidence type="ECO:0000256" key="7">
    <source>
        <dbReference type="SAM" id="Phobius"/>
    </source>
</evidence>
<dbReference type="InterPro" id="IPR002259">
    <property type="entry name" value="Eqnu_transpt"/>
</dbReference>
<feature type="transmembrane region" description="Helical" evidence="7">
    <location>
        <begin position="72"/>
        <end position="92"/>
    </location>
</feature>
<dbReference type="PANTHER" id="PTHR10332:SF30">
    <property type="entry name" value="EQUILIBRATIVE NUCLEOTIDE TRANSPORTER 2"/>
    <property type="match status" value="1"/>
</dbReference>
<evidence type="ECO:0000256" key="6">
    <source>
        <dbReference type="ARBA" id="ARBA00023136"/>
    </source>
</evidence>
<protein>
    <submittedName>
        <fullName evidence="8">Uncharacterized protein</fullName>
    </submittedName>
</protein>
<sequence>GKTAKNFEGKATMVLNNGLEEVGELHKSSQPKGEFVAYAVCWLLGNGSLLAWQSMLTIEDYYVHLFPRYHPARVLTLVYQPFALITIAILSYHEAGINTQRRILFGYALSCMSSFTILV</sequence>
<evidence type="ECO:0000256" key="1">
    <source>
        <dbReference type="ARBA" id="ARBA00004141"/>
    </source>
</evidence>
<proteinExistence type="inferred from homology"/>
<dbReference type="PANTHER" id="PTHR10332">
    <property type="entry name" value="EQUILIBRATIVE NUCLEOSIDE TRANSPORTER"/>
    <property type="match status" value="1"/>
</dbReference>
<evidence type="ECO:0000256" key="5">
    <source>
        <dbReference type="ARBA" id="ARBA00022989"/>
    </source>
</evidence>
<evidence type="ECO:0000256" key="4">
    <source>
        <dbReference type="ARBA" id="ARBA00022692"/>
    </source>
</evidence>
<dbReference type="GO" id="GO:0005337">
    <property type="term" value="F:nucleoside transmembrane transporter activity"/>
    <property type="evidence" value="ECO:0007669"/>
    <property type="project" value="InterPro"/>
</dbReference>
<comment type="subcellular location">
    <subcellularLocation>
        <location evidence="1">Membrane</location>
        <topology evidence="1">Multi-pass membrane protein</topology>
    </subcellularLocation>
</comment>
<dbReference type="Proteomes" id="UP000824469">
    <property type="component" value="Unassembled WGS sequence"/>
</dbReference>
<keyword evidence="3" id="KW-0813">Transport</keyword>
<keyword evidence="4 7" id="KW-0812">Transmembrane</keyword>
<dbReference type="AlphaFoldDB" id="A0AA38GH36"/>
<feature type="non-terminal residue" evidence="8">
    <location>
        <position position="1"/>
    </location>
</feature>
<evidence type="ECO:0000256" key="3">
    <source>
        <dbReference type="ARBA" id="ARBA00022448"/>
    </source>
</evidence>
<evidence type="ECO:0000313" key="9">
    <source>
        <dbReference type="Proteomes" id="UP000824469"/>
    </source>
</evidence>
<evidence type="ECO:0000313" key="8">
    <source>
        <dbReference type="EMBL" id="KAH9323439.1"/>
    </source>
</evidence>
<accession>A0AA38GH36</accession>
<gene>
    <name evidence="8" type="ORF">KI387_018078</name>
</gene>
<keyword evidence="6 7" id="KW-0472">Membrane</keyword>
<organism evidence="8 9">
    <name type="scientific">Taxus chinensis</name>
    <name type="common">Chinese yew</name>
    <name type="synonym">Taxus wallichiana var. chinensis</name>
    <dbReference type="NCBI Taxonomy" id="29808"/>
    <lineage>
        <taxon>Eukaryota</taxon>
        <taxon>Viridiplantae</taxon>
        <taxon>Streptophyta</taxon>
        <taxon>Embryophyta</taxon>
        <taxon>Tracheophyta</taxon>
        <taxon>Spermatophyta</taxon>
        <taxon>Pinopsida</taxon>
        <taxon>Pinidae</taxon>
        <taxon>Conifers II</taxon>
        <taxon>Cupressales</taxon>
        <taxon>Taxaceae</taxon>
        <taxon>Taxus</taxon>
    </lineage>
</organism>
<keyword evidence="5 7" id="KW-1133">Transmembrane helix</keyword>
<dbReference type="GO" id="GO:0005886">
    <property type="term" value="C:plasma membrane"/>
    <property type="evidence" value="ECO:0007669"/>
    <property type="project" value="TreeGrafter"/>
</dbReference>
<name>A0AA38GH36_TAXCH</name>
<dbReference type="EMBL" id="JAHRHJ020000003">
    <property type="protein sequence ID" value="KAH9323439.1"/>
    <property type="molecule type" value="Genomic_DNA"/>
</dbReference>
<feature type="non-terminal residue" evidence="8">
    <location>
        <position position="119"/>
    </location>
</feature>
<comment type="similarity">
    <text evidence="2">Belongs to the SLC29A/ENT transporter (TC 2.A.57) family.</text>
</comment>
<keyword evidence="9" id="KW-1185">Reference proteome</keyword>